<feature type="transmembrane region" description="Helical" evidence="9">
    <location>
        <begin position="425"/>
        <end position="447"/>
    </location>
</feature>
<feature type="transmembrane region" description="Helical" evidence="9">
    <location>
        <begin position="150"/>
        <end position="172"/>
    </location>
</feature>
<dbReference type="GO" id="GO:0016020">
    <property type="term" value="C:membrane"/>
    <property type="evidence" value="ECO:0007669"/>
    <property type="project" value="UniProtKB-SubCell"/>
</dbReference>
<feature type="transmembrane region" description="Helical" evidence="9">
    <location>
        <begin position="31"/>
        <end position="52"/>
    </location>
</feature>
<keyword evidence="8 9" id="KW-0472">Membrane</keyword>
<feature type="transmembrane region" description="Helical" evidence="9">
    <location>
        <begin position="6"/>
        <end position="24"/>
    </location>
</feature>
<evidence type="ECO:0000259" key="10">
    <source>
        <dbReference type="Pfam" id="PF00999"/>
    </source>
</evidence>
<dbReference type="eggNOG" id="COG0475">
    <property type="taxonomic scope" value="Bacteria"/>
</dbReference>
<comment type="similarity">
    <text evidence="2">Belongs to the monovalent cation:proton antiporter 2 (CPA2) transporter (TC 2.A.37) family.</text>
</comment>
<protein>
    <submittedName>
        <fullName evidence="11">Kef-type K+ transport system, membrane component</fullName>
    </submittedName>
</protein>
<evidence type="ECO:0000256" key="2">
    <source>
        <dbReference type="ARBA" id="ARBA00005551"/>
    </source>
</evidence>
<dbReference type="AlphaFoldDB" id="H8L6X5"/>
<feature type="transmembrane region" description="Helical" evidence="9">
    <location>
        <begin position="119"/>
        <end position="138"/>
    </location>
</feature>
<keyword evidence="5 9" id="KW-0812">Transmembrane</keyword>
<feature type="transmembrane region" description="Helical" evidence="9">
    <location>
        <begin position="184"/>
        <end position="208"/>
    </location>
</feature>
<dbReference type="InterPro" id="IPR038770">
    <property type="entry name" value="Na+/solute_symporter_sf"/>
</dbReference>
<dbReference type="GO" id="GO:1902600">
    <property type="term" value="P:proton transmembrane transport"/>
    <property type="evidence" value="ECO:0007669"/>
    <property type="project" value="InterPro"/>
</dbReference>
<dbReference type="RefSeq" id="WP_014403888.1">
    <property type="nucleotide sequence ID" value="NC_017033.1"/>
</dbReference>
<dbReference type="InterPro" id="IPR006153">
    <property type="entry name" value="Cation/H_exchanger_TM"/>
</dbReference>
<feature type="transmembrane region" description="Helical" evidence="9">
    <location>
        <begin position="220"/>
        <end position="237"/>
    </location>
</feature>
<dbReference type="KEGG" id="fau:Fraau_2528"/>
<feature type="transmembrane region" description="Helical" evidence="9">
    <location>
        <begin position="58"/>
        <end position="75"/>
    </location>
</feature>
<keyword evidence="7" id="KW-0406">Ion transport</keyword>
<feature type="transmembrane region" description="Helical" evidence="9">
    <location>
        <begin position="545"/>
        <end position="564"/>
    </location>
</feature>
<feature type="transmembrane region" description="Helical" evidence="9">
    <location>
        <begin position="357"/>
        <end position="377"/>
    </location>
</feature>
<dbReference type="Gene3D" id="1.20.1530.20">
    <property type="match status" value="1"/>
</dbReference>
<sequence>MHEMHFLQDLATVMLVAGVTSVLFQRLGQPVVLGYIIAGVLVGPHALPALLIHDESTIKTLSTLGMILLLFALGLEFSLRKLRKVGMVALVVASCEIILMLWIGYEVGRRFQWTTMDSLFLGAMMSISSTAIITSALDELGLKRERFAQLVFGVLIVEDILAVVLLALLTGIAKTGGLQPLPALAVLGKLGLFIAGSLIGGLLLVPKVVDYVAQGGRDEVLLVAVLGLLFGFCLLVSRMGYSVALGAFMMGALVAEARSLPRVERVIMPLRDMFSAMFFVAIGMLINPRQLWHYAVPVLVITLAVVVGKVVTCALGSYLAGTDGRTSVRIGAGLAQIGEFSFIIASLGLSLHVTSDFLYPVAVAVSALTTLLTPYLIRASDPVATAMTRCLPDWLRGVLVAYTRWIGNLSLRGQSALVMAMIRRLVWHIVINTALVAALFLVTAFAYRHGFFHVAMLSQHPGARRSVAWSVAAVLSLPMLVAVYRKAMALGMLLAELAVPVAVGGEYNLHIRNALARLIPLGVMCVLALLVTALASTILPPRQVVWVLLLAGGVLTWLLWHVLVKVHARFQAALLDVLSRGDS</sequence>
<dbReference type="STRING" id="767434.Fraau_2528"/>
<evidence type="ECO:0000256" key="8">
    <source>
        <dbReference type="ARBA" id="ARBA00023136"/>
    </source>
</evidence>
<name>H8L6X5_FRAAD</name>
<dbReference type="OrthoDB" id="9781411at2"/>
<accession>H8L6X5</accession>
<feature type="transmembrane region" description="Helical" evidence="9">
    <location>
        <begin position="467"/>
        <end position="484"/>
    </location>
</feature>
<gene>
    <name evidence="11" type="ordered locus">Fraau_2528</name>
</gene>
<evidence type="ECO:0000313" key="12">
    <source>
        <dbReference type="Proteomes" id="UP000005234"/>
    </source>
</evidence>
<dbReference type="PANTHER" id="PTHR42751">
    <property type="entry name" value="SODIUM/HYDROGEN EXCHANGER FAMILY/TRKA DOMAIN PROTEIN"/>
    <property type="match status" value="1"/>
</dbReference>
<feature type="transmembrane region" description="Helical" evidence="9">
    <location>
        <begin position="298"/>
        <end position="320"/>
    </location>
</feature>
<evidence type="ECO:0000256" key="7">
    <source>
        <dbReference type="ARBA" id="ARBA00023065"/>
    </source>
</evidence>
<evidence type="ECO:0000313" key="11">
    <source>
        <dbReference type="EMBL" id="AFC86885.1"/>
    </source>
</evidence>
<reference evidence="11" key="1">
    <citation type="submission" date="2012-02" db="EMBL/GenBank/DDBJ databases">
        <title>The complete genome of Frateuria aurantia DSM 6220.</title>
        <authorList>
            <consortium name="US DOE Joint Genome Institute (JGI-PGF)"/>
            <person name="Lucas S."/>
            <person name="Copeland A."/>
            <person name="Lapidus A."/>
            <person name="Glavina del Rio T."/>
            <person name="Dalin E."/>
            <person name="Tice H."/>
            <person name="Bruce D."/>
            <person name="Goodwin L."/>
            <person name="Pitluck S."/>
            <person name="Peters L."/>
            <person name="Ovchinnikova G."/>
            <person name="Teshima H."/>
            <person name="Kyrpides N."/>
            <person name="Mavromatis K."/>
            <person name="Ivanova N."/>
            <person name="Brettin T."/>
            <person name="Detter J.C."/>
            <person name="Han C."/>
            <person name="Larimer F."/>
            <person name="Land M."/>
            <person name="Hauser L."/>
            <person name="Markowitz V."/>
            <person name="Cheng J.-F."/>
            <person name="Hugenholtz P."/>
            <person name="Woyke T."/>
            <person name="Wu D."/>
            <person name="Brambilla E."/>
            <person name="Klenk H.-P."/>
            <person name="Eisen J.A."/>
        </authorList>
    </citation>
    <scope>NUCLEOTIDE SEQUENCE</scope>
    <source>
        <strain evidence="11">DSM 6220</strain>
    </source>
</reference>
<dbReference type="Proteomes" id="UP000005234">
    <property type="component" value="Chromosome"/>
</dbReference>
<dbReference type="EMBL" id="CP003350">
    <property type="protein sequence ID" value="AFC86885.1"/>
    <property type="molecule type" value="Genomic_DNA"/>
</dbReference>
<dbReference type="PANTHER" id="PTHR42751:SF3">
    <property type="entry name" value="SODIUM_GLUTAMATE SYMPORTER"/>
    <property type="match status" value="1"/>
</dbReference>
<evidence type="ECO:0000256" key="6">
    <source>
        <dbReference type="ARBA" id="ARBA00022989"/>
    </source>
</evidence>
<comment type="subcellular location">
    <subcellularLocation>
        <location evidence="1">Membrane</location>
        <topology evidence="1">Multi-pass membrane protein</topology>
    </subcellularLocation>
</comment>
<keyword evidence="3" id="KW-0813">Transport</keyword>
<keyword evidence="6 9" id="KW-1133">Transmembrane helix</keyword>
<evidence type="ECO:0000256" key="4">
    <source>
        <dbReference type="ARBA" id="ARBA00022449"/>
    </source>
</evidence>
<feature type="domain" description="Cation/H+ exchanger transmembrane" evidence="10">
    <location>
        <begin position="14"/>
        <end position="376"/>
    </location>
</feature>
<evidence type="ECO:0000256" key="9">
    <source>
        <dbReference type="SAM" id="Phobius"/>
    </source>
</evidence>
<evidence type="ECO:0000256" key="1">
    <source>
        <dbReference type="ARBA" id="ARBA00004141"/>
    </source>
</evidence>
<feature type="transmembrane region" description="Helical" evidence="9">
    <location>
        <begin position="87"/>
        <end position="107"/>
    </location>
</feature>
<dbReference type="GO" id="GO:0015297">
    <property type="term" value="F:antiporter activity"/>
    <property type="evidence" value="ECO:0007669"/>
    <property type="project" value="UniProtKB-KW"/>
</dbReference>
<evidence type="ECO:0000256" key="5">
    <source>
        <dbReference type="ARBA" id="ARBA00022692"/>
    </source>
</evidence>
<keyword evidence="4" id="KW-0050">Antiport</keyword>
<evidence type="ECO:0000256" key="3">
    <source>
        <dbReference type="ARBA" id="ARBA00022448"/>
    </source>
</evidence>
<dbReference type="HOGENOM" id="CLU_020579_0_0_6"/>
<organism evidence="11 12">
    <name type="scientific">Frateuria aurantia (strain ATCC 33424 / DSM 6220 / KCTC 2777 / LMG 1558 / NBRC 3245 / NCIMB 13370)</name>
    <name type="common">Acetobacter aurantius</name>
    <dbReference type="NCBI Taxonomy" id="767434"/>
    <lineage>
        <taxon>Bacteria</taxon>
        <taxon>Pseudomonadati</taxon>
        <taxon>Pseudomonadota</taxon>
        <taxon>Gammaproteobacteria</taxon>
        <taxon>Lysobacterales</taxon>
        <taxon>Rhodanobacteraceae</taxon>
        <taxon>Frateuria</taxon>
    </lineage>
</organism>
<feature type="transmembrane region" description="Helical" evidence="9">
    <location>
        <begin position="332"/>
        <end position="351"/>
    </location>
</feature>
<dbReference type="Pfam" id="PF00999">
    <property type="entry name" value="Na_H_Exchanger"/>
    <property type="match status" value="1"/>
</dbReference>
<keyword evidence="12" id="KW-1185">Reference proteome</keyword>
<feature type="transmembrane region" description="Helical" evidence="9">
    <location>
        <begin position="518"/>
        <end position="539"/>
    </location>
</feature>
<proteinExistence type="inferred from homology"/>